<dbReference type="InterPro" id="IPR051531">
    <property type="entry name" value="N-acetyltransferase"/>
</dbReference>
<dbReference type="Proteomes" id="UP000322915">
    <property type="component" value="Unassembled WGS sequence"/>
</dbReference>
<dbReference type="InterPro" id="IPR016181">
    <property type="entry name" value="Acyl_CoA_acyltransferase"/>
</dbReference>
<evidence type="ECO:0000313" key="2">
    <source>
        <dbReference type="EMBL" id="KAA1166997.1"/>
    </source>
</evidence>
<proteinExistence type="predicted"/>
<protein>
    <submittedName>
        <fullName evidence="2">N-acetyltransferase</fullName>
    </submittedName>
</protein>
<name>A0ABQ6RNJ5_9GAMM</name>
<organism evidence="2 3">
    <name type="scientific">Pseudoalteromonas fuliginea</name>
    <dbReference type="NCBI Taxonomy" id="1872678"/>
    <lineage>
        <taxon>Bacteria</taxon>
        <taxon>Pseudomonadati</taxon>
        <taxon>Pseudomonadota</taxon>
        <taxon>Gammaproteobacteria</taxon>
        <taxon>Alteromonadales</taxon>
        <taxon>Pseudoalteromonadaceae</taxon>
        <taxon>Pseudoalteromonas</taxon>
    </lineage>
</organism>
<dbReference type="SUPFAM" id="SSF55729">
    <property type="entry name" value="Acyl-CoA N-acyltransferases (Nat)"/>
    <property type="match status" value="1"/>
</dbReference>
<dbReference type="PROSITE" id="PS51186">
    <property type="entry name" value="GNAT"/>
    <property type="match status" value="1"/>
</dbReference>
<keyword evidence="3" id="KW-1185">Reference proteome</keyword>
<reference evidence="2 3" key="1">
    <citation type="submission" date="2019-01" db="EMBL/GenBank/DDBJ databases">
        <title>Genome sequences of marine Pseudoalteromonas species.</title>
        <authorList>
            <person name="Boraston A.B."/>
            <person name="Hehemann J.-H."/>
            <person name="Vickers C.J."/>
            <person name="Salama-Alber O."/>
            <person name="Abe K."/>
            <person name="Hettle A.J."/>
        </authorList>
    </citation>
    <scope>NUCLEOTIDE SEQUENCE [LARGE SCALE GENOMIC DNA]</scope>
    <source>
        <strain evidence="2 3">PS47</strain>
    </source>
</reference>
<gene>
    <name evidence="2" type="ORF">EU509_00060</name>
</gene>
<accession>A0ABQ6RNJ5</accession>
<feature type="domain" description="N-acetyltransferase" evidence="1">
    <location>
        <begin position="21"/>
        <end position="179"/>
    </location>
</feature>
<dbReference type="PANTHER" id="PTHR43792">
    <property type="entry name" value="GNAT FAMILY, PUTATIVE (AFU_ORTHOLOGUE AFUA_3G00765)-RELATED-RELATED"/>
    <property type="match status" value="1"/>
</dbReference>
<dbReference type="PANTHER" id="PTHR43792:SF1">
    <property type="entry name" value="N-ACETYLTRANSFERASE DOMAIN-CONTAINING PROTEIN"/>
    <property type="match status" value="1"/>
</dbReference>
<evidence type="ECO:0000313" key="3">
    <source>
        <dbReference type="Proteomes" id="UP000322915"/>
    </source>
</evidence>
<dbReference type="InterPro" id="IPR000182">
    <property type="entry name" value="GNAT_dom"/>
</dbReference>
<dbReference type="RefSeq" id="WP_011042469.1">
    <property type="nucleotide sequence ID" value="NZ_SEUJ01000014.1"/>
</dbReference>
<dbReference type="Pfam" id="PF13302">
    <property type="entry name" value="Acetyltransf_3"/>
    <property type="match status" value="1"/>
</dbReference>
<dbReference type="Gene3D" id="3.40.630.30">
    <property type="match status" value="1"/>
</dbReference>
<sequence>MNPIKSLATERLILRQWKSEDNIPFAELNACKDVMEYFPNTLTEIESTNLALKLSQLISERGWGLWAVEEKQSNKFMGFVGLHNSPAELEISPATEIGWRLSKKFWGKGYATEAAEKVLEFAFSDLNIASVVSFTAVVNKPSVKVMERIKMTNTEQNFQHPLVNNIKLKEHVLYKITKEEWLSKTL</sequence>
<dbReference type="EMBL" id="SEUJ01000014">
    <property type="protein sequence ID" value="KAA1166997.1"/>
    <property type="molecule type" value="Genomic_DNA"/>
</dbReference>
<comment type="caution">
    <text evidence="2">The sequence shown here is derived from an EMBL/GenBank/DDBJ whole genome shotgun (WGS) entry which is preliminary data.</text>
</comment>
<evidence type="ECO:0000259" key="1">
    <source>
        <dbReference type="PROSITE" id="PS51186"/>
    </source>
</evidence>